<proteinExistence type="inferred from homology"/>
<evidence type="ECO:0000256" key="3">
    <source>
        <dbReference type="ARBA" id="ARBA00022448"/>
    </source>
</evidence>
<evidence type="ECO:0000259" key="5">
    <source>
        <dbReference type="PROSITE" id="PS50166"/>
    </source>
</evidence>
<keyword evidence="3" id="KW-0813">Transport</keyword>
<dbReference type="InterPro" id="IPR011989">
    <property type="entry name" value="ARM-like"/>
</dbReference>
<dbReference type="OrthoDB" id="2016913at2759"/>
<dbReference type="PROSITE" id="PS50166">
    <property type="entry name" value="IMPORTIN_B_NT"/>
    <property type="match status" value="1"/>
</dbReference>
<dbReference type="Gene3D" id="1.25.10.10">
    <property type="entry name" value="Leucine-rich Repeat Variant"/>
    <property type="match status" value="1"/>
</dbReference>
<gene>
    <name evidence="6" type="ORF">H4R18_002275</name>
</gene>
<dbReference type="InterPro" id="IPR016024">
    <property type="entry name" value="ARM-type_fold"/>
</dbReference>
<sequence length="1098" mass="114316">MALEGFDLRSFAQALSVPTEEALGALAQLQRQPEAWQLAFDLLAANDANCRFYGAHTLQAKIAHDWDSLDDDRQHALRGELVRLVVESCDGPQNVLRKTNQALATYALMTVPGQWEGFLPSAVEAIQARARETGKADVAAGVAVLDLLEQFPEELGRTAIASSRRAGLVQDVKSALPLVLRILTAVVCEPLAMADGGDVPAFARALAQRAEWRARGWRAVLQWLQFGISDGELFVGLLDVCLQQLRALAVRRLSSGGGGGGGGGGDVDDGEVEAAAAVADDMLGNMTMASKYGRSIGTLGLRRLSEPWLAEILGRCAEDSGGNGGRGAMVWGAMAVSFGETYAEFVLGRMADPELREHTGAFLQIMLALTRFPGTHGLDEEISDQPLDFWYQLQEALADWDQEHVAGADGDGDGDAGEDAGASADVAATQAAARHVFGEVAKALVAKSTFPAAAAWAAADKDERAQFMSYRREAGDALVTAYHVLREDMLRLLVGEVLGSMDAFSLAHWQHVEALLFALRRIGEAVPEGEAAWLPRLFSAEMLAGRLVPLVAQDGSSAGGDAGAQWGLAAIKAAVIGLIGAYGEWWRGQPALLALAVPAVTAGLAQPALVQAAVTAFRRICESCREQLAGAAGAMVRLACDVLGAGAVPPREQQRIVEAVAEVAMALPPPEQAAALAPLAAALAAAVHGAVAALEAAGPEPPEPPEPCVAALADRLRLVDALARGLQFPDEAERRALAGDGAAARALAAAAQCYERAPALAEVRAALLDALGRAVALPAWPRDARSGMARLDDAVLEAALALVNSSARRGPHALALPFGGVVALVGRAWDAAVARPGGAFGPRWADQCPPLLRCLEQLVAVAPAAAGAGAAWHPAWPPAPDVDRALGAAVGRAAADACAGLAREAASLPAAVEQQPVLSERLFALAARALAARPGLLLHADRAALAGLCALSVHALAVPSRLALGPAAHFVAALARAADPAAPQPQPQPLLALLWAEFGPAWLRAALAAVGGSHPRSLLPTVGELLSAMVCHHLAAVRQWTAQLMAQPGFPSPHADAAAKRAFVRQLLATRSLVRTNAIIAEFSIVCRNLQGAAHIAY</sequence>
<comment type="caution">
    <text evidence="6">The sequence shown here is derived from an EMBL/GenBank/DDBJ whole genome shotgun (WGS) entry which is preliminary data.</text>
</comment>
<dbReference type="GO" id="GO:0031267">
    <property type="term" value="F:small GTPase binding"/>
    <property type="evidence" value="ECO:0007669"/>
    <property type="project" value="InterPro"/>
</dbReference>
<dbReference type="PANTHER" id="PTHR12363">
    <property type="entry name" value="TRANSPORTIN 3 AND IMPORTIN 13"/>
    <property type="match status" value="1"/>
</dbReference>
<dbReference type="SUPFAM" id="SSF48371">
    <property type="entry name" value="ARM repeat"/>
    <property type="match status" value="1"/>
</dbReference>
<evidence type="ECO:0000313" key="7">
    <source>
        <dbReference type="Proteomes" id="UP001140217"/>
    </source>
</evidence>
<dbReference type="GO" id="GO:0005634">
    <property type="term" value="C:nucleus"/>
    <property type="evidence" value="ECO:0007669"/>
    <property type="project" value="UniProtKB-SubCell"/>
</dbReference>
<dbReference type="Proteomes" id="UP001140217">
    <property type="component" value="Unassembled WGS sequence"/>
</dbReference>
<dbReference type="InterPro" id="IPR051345">
    <property type="entry name" value="Importin_beta-like_NTR"/>
</dbReference>
<feature type="domain" description="Importin N-terminal" evidence="5">
    <location>
        <begin position="22"/>
        <end position="87"/>
    </location>
</feature>
<dbReference type="AlphaFoldDB" id="A0A9W8LJF3"/>
<accession>A0A9W8LJF3</accession>
<comment type="similarity">
    <text evidence="2">Belongs to the importin beta family.</text>
</comment>
<dbReference type="SMART" id="SM00913">
    <property type="entry name" value="IBN_N"/>
    <property type="match status" value="1"/>
</dbReference>
<dbReference type="PANTHER" id="PTHR12363:SF33">
    <property type="entry name" value="IMPORTIN-13"/>
    <property type="match status" value="1"/>
</dbReference>
<dbReference type="GO" id="GO:0006606">
    <property type="term" value="P:protein import into nucleus"/>
    <property type="evidence" value="ECO:0007669"/>
    <property type="project" value="TreeGrafter"/>
</dbReference>
<dbReference type="GO" id="GO:0005737">
    <property type="term" value="C:cytoplasm"/>
    <property type="evidence" value="ECO:0007669"/>
    <property type="project" value="TreeGrafter"/>
</dbReference>
<keyword evidence="7" id="KW-1185">Reference proteome</keyword>
<reference evidence="6" key="1">
    <citation type="submission" date="2022-07" db="EMBL/GenBank/DDBJ databases">
        <title>Phylogenomic reconstructions and comparative analyses of Kickxellomycotina fungi.</title>
        <authorList>
            <person name="Reynolds N.K."/>
            <person name="Stajich J.E."/>
            <person name="Barry K."/>
            <person name="Grigoriev I.V."/>
            <person name="Crous P."/>
            <person name="Smith M.E."/>
        </authorList>
    </citation>
    <scope>NUCLEOTIDE SEQUENCE</scope>
    <source>
        <strain evidence="6">NBRC 105414</strain>
    </source>
</reference>
<dbReference type="EMBL" id="JANBUL010000072">
    <property type="protein sequence ID" value="KAJ2782469.1"/>
    <property type="molecule type" value="Genomic_DNA"/>
</dbReference>
<keyword evidence="4" id="KW-0539">Nucleus</keyword>
<comment type="subcellular location">
    <subcellularLocation>
        <location evidence="1">Nucleus</location>
    </subcellularLocation>
</comment>
<protein>
    <recommendedName>
        <fullName evidence="5">Importin N-terminal domain-containing protein</fullName>
    </recommendedName>
</protein>
<evidence type="ECO:0000256" key="4">
    <source>
        <dbReference type="ARBA" id="ARBA00023242"/>
    </source>
</evidence>
<dbReference type="InterPro" id="IPR001494">
    <property type="entry name" value="Importin-beta_N"/>
</dbReference>
<evidence type="ECO:0000256" key="1">
    <source>
        <dbReference type="ARBA" id="ARBA00004123"/>
    </source>
</evidence>
<name>A0A9W8LJF3_9FUNG</name>
<organism evidence="6 7">
    <name type="scientific">Coemansia javaensis</name>
    <dbReference type="NCBI Taxonomy" id="2761396"/>
    <lineage>
        <taxon>Eukaryota</taxon>
        <taxon>Fungi</taxon>
        <taxon>Fungi incertae sedis</taxon>
        <taxon>Zoopagomycota</taxon>
        <taxon>Kickxellomycotina</taxon>
        <taxon>Kickxellomycetes</taxon>
        <taxon>Kickxellales</taxon>
        <taxon>Kickxellaceae</taxon>
        <taxon>Coemansia</taxon>
    </lineage>
</organism>
<evidence type="ECO:0000256" key="2">
    <source>
        <dbReference type="ARBA" id="ARBA00007991"/>
    </source>
</evidence>
<evidence type="ECO:0000313" key="6">
    <source>
        <dbReference type="EMBL" id="KAJ2782469.1"/>
    </source>
</evidence>
<dbReference type="Pfam" id="PF03810">
    <property type="entry name" value="IBN_N"/>
    <property type="match status" value="1"/>
</dbReference>